<evidence type="ECO:0008006" key="5">
    <source>
        <dbReference type="Google" id="ProtNLM"/>
    </source>
</evidence>
<dbReference type="GO" id="GO:0033922">
    <property type="term" value="F:peptidoglycan beta-N-acetylmuramidase activity"/>
    <property type="evidence" value="ECO:0007669"/>
    <property type="project" value="InterPro"/>
</dbReference>
<dbReference type="Gene3D" id="3.40.50.12170">
    <property type="entry name" value="Uncharacterised protein PF07075, DUF1343"/>
    <property type="match status" value="1"/>
</dbReference>
<name>A0A139SL28_9BACT</name>
<dbReference type="PIRSF" id="PIRSF016719">
    <property type="entry name" value="UCP016719"/>
    <property type="match status" value="1"/>
</dbReference>
<reference evidence="3 4" key="1">
    <citation type="submission" date="2016-02" db="EMBL/GenBank/DDBJ databases">
        <authorList>
            <person name="Wen L."/>
            <person name="He K."/>
            <person name="Yang H."/>
        </authorList>
    </citation>
    <scope>NUCLEOTIDE SEQUENCE [LARGE SCALE GENOMIC DNA]</scope>
    <source>
        <strain evidence="3 4">CV41</strain>
    </source>
</reference>
<evidence type="ECO:0000259" key="1">
    <source>
        <dbReference type="Pfam" id="PF07075"/>
    </source>
</evidence>
<gene>
    <name evidence="3" type="ORF">AXK12_06070</name>
</gene>
<keyword evidence="4" id="KW-1185">Reference proteome</keyword>
<organism evidence="3 4">
    <name type="scientific">Cephaloticoccus capnophilus</name>
    <dbReference type="NCBI Taxonomy" id="1548208"/>
    <lineage>
        <taxon>Bacteria</taxon>
        <taxon>Pseudomonadati</taxon>
        <taxon>Verrucomicrobiota</taxon>
        <taxon>Opitutia</taxon>
        <taxon>Opitutales</taxon>
        <taxon>Opitutaceae</taxon>
        <taxon>Cephaloticoccus</taxon>
    </lineage>
</organism>
<dbReference type="AlphaFoldDB" id="A0A139SL28"/>
<feature type="domain" description="Peptidoglycan beta-N-acetylmuramidase NamZ C-terminal" evidence="2">
    <location>
        <begin position="311"/>
        <end position="467"/>
    </location>
</feature>
<accession>A0A139SL28</accession>
<dbReference type="Pfam" id="PF07075">
    <property type="entry name" value="NamZ_N"/>
    <property type="match status" value="1"/>
</dbReference>
<dbReference type="InterPro" id="IPR048503">
    <property type="entry name" value="NamZ_C"/>
</dbReference>
<evidence type="ECO:0000313" key="3">
    <source>
        <dbReference type="EMBL" id="KXU35262.1"/>
    </source>
</evidence>
<dbReference type="Gene3D" id="3.90.1150.140">
    <property type="match status" value="1"/>
</dbReference>
<evidence type="ECO:0000259" key="2">
    <source>
        <dbReference type="Pfam" id="PF20732"/>
    </source>
</evidence>
<sequence length="469" mass="52185">MSAFIMLGALRSAGCFCDSFLTLSIIRLRVWIGFLCTVLLLLAAQGQRAHAQVPRSHNKPTGAPIMLGIDVLEEQGFKAIRQKRIGLLTHPAGVNRRGESTIDVLLRAQRTSGAKLVALFGPEHGIYGNFKAAVDVGDSTDTRTGLPIYSLHGTHRKPTPKMLAGLDAMVIDLQDIGTRSYTFVSCMLYTMAACFENDVEVIVLDRPNPLGGLKVDGPPLDTEWKSYVGAFRVPYVHGLTIGELAHMAKSAPGIMRVPGANGINVSEAHRQKGRLTVIPMRGWRRTMRWPETGLKWVPTSQYIQDFASVVGYPMLGLGTEIGKFTHGLPGPRYPFRTLAHPDIKLEVLQKELAALRLAGLRFTLIDVKNRQGKPAKALYVEVTDWDAWRPTELNFHLMRLAAKYEAKNPFVGLNAADKRRFLIHPGSAALLAELQRHGARTNIEALLRDWRARALVYQRHSRKYWLYGQ</sequence>
<dbReference type="PANTHER" id="PTHR42915:SF1">
    <property type="entry name" value="PEPTIDOGLYCAN BETA-N-ACETYLMURAMIDASE NAMZ"/>
    <property type="match status" value="1"/>
</dbReference>
<evidence type="ECO:0000313" key="4">
    <source>
        <dbReference type="Proteomes" id="UP000071392"/>
    </source>
</evidence>
<dbReference type="Pfam" id="PF20732">
    <property type="entry name" value="NamZ_C"/>
    <property type="match status" value="1"/>
</dbReference>
<dbReference type="InterPro" id="IPR008302">
    <property type="entry name" value="NamZ"/>
</dbReference>
<dbReference type="InterPro" id="IPR048502">
    <property type="entry name" value="NamZ_N"/>
</dbReference>
<protein>
    <recommendedName>
        <fullName evidence="5">DUF1343 domain-containing protein</fullName>
    </recommendedName>
</protein>
<comment type="caution">
    <text evidence="3">The sequence shown here is derived from an EMBL/GenBank/DDBJ whole genome shotgun (WGS) entry which is preliminary data.</text>
</comment>
<dbReference type="EMBL" id="LSZP01000044">
    <property type="protein sequence ID" value="KXU35262.1"/>
    <property type="molecule type" value="Genomic_DNA"/>
</dbReference>
<dbReference type="Proteomes" id="UP000071392">
    <property type="component" value="Unassembled WGS sequence"/>
</dbReference>
<feature type="domain" description="Peptidoglycan beta-N-acetylmuramidase NamZ N-terminal" evidence="1">
    <location>
        <begin position="85"/>
        <end position="305"/>
    </location>
</feature>
<proteinExistence type="predicted"/>
<dbReference type="STRING" id="1548208.AXK12_06070"/>
<dbReference type="PANTHER" id="PTHR42915">
    <property type="entry name" value="HYPOTHETICAL 460 KDA PROTEIN IN FEUA-SIGW INTERGENIC REGION [PRECURSOR]"/>
    <property type="match status" value="1"/>
</dbReference>